<keyword evidence="1" id="KW-0812">Transmembrane</keyword>
<dbReference type="EMBL" id="JAGGJV010000010">
    <property type="protein sequence ID" value="MBP1861420.1"/>
    <property type="molecule type" value="Genomic_DNA"/>
</dbReference>
<gene>
    <name evidence="2" type="ORF">J2Z75_004949</name>
</gene>
<dbReference type="InterPro" id="IPR013901">
    <property type="entry name" value="Anthrone_oxy"/>
</dbReference>
<evidence type="ECO:0000313" key="3">
    <source>
        <dbReference type="Proteomes" id="UP000823786"/>
    </source>
</evidence>
<sequence>MMAALFPLLIFSAALGAGINAGLFFIFSVCIMGALGRLPAEQGIAAMQAINVVILNPLFLLAFMGTAVLSLVLVAGGFVHGGPARIYLIAGGLLFLGGTILVTMVFNVPMNNALEALQPGSDEAARLWSSTYLVDWVRWNHVRTLSSIGALGCFVMAFRAA</sequence>
<feature type="transmembrane region" description="Helical" evidence="1">
    <location>
        <begin position="57"/>
        <end position="79"/>
    </location>
</feature>
<reference evidence="2 3" key="1">
    <citation type="submission" date="2021-03" db="EMBL/GenBank/DDBJ databases">
        <title>Genomic Encyclopedia of Type Strains, Phase IV (KMG-IV): sequencing the most valuable type-strain genomes for metagenomic binning, comparative biology and taxonomic classification.</title>
        <authorList>
            <person name="Goeker M."/>
        </authorList>
    </citation>
    <scope>NUCLEOTIDE SEQUENCE [LARGE SCALE GENOMIC DNA]</scope>
    <source>
        <strain evidence="2 3">DSM 26427</strain>
    </source>
</reference>
<organism evidence="2 3">
    <name type="scientific">Rhizobium herbae</name>
    <dbReference type="NCBI Taxonomy" id="508661"/>
    <lineage>
        <taxon>Bacteria</taxon>
        <taxon>Pseudomonadati</taxon>
        <taxon>Pseudomonadota</taxon>
        <taxon>Alphaproteobacteria</taxon>
        <taxon>Hyphomicrobiales</taxon>
        <taxon>Rhizobiaceae</taxon>
        <taxon>Rhizobium/Agrobacterium group</taxon>
        <taxon>Rhizobium</taxon>
    </lineage>
</organism>
<evidence type="ECO:0000313" key="2">
    <source>
        <dbReference type="EMBL" id="MBP1861420.1"/>
    </source>
</evidence>
<dbReference type="Pfam" id="PF08592">
    <property type="entry name" value="Anthrone_oxy"/>
    <property type="match status" value="1"/>
</dbReference>
<dbReference type="Proteomes" id="UP000823786">
    <property type="component" value="Unassembled WGS sequence"/>
</dbReference>
<keyword evidence="1" id="KW-0472">Membrane</keyword>
<keyword evidence="1" id="KW-1133">Transmembrane helix</keyword>
<comment type="caution">
    <text evidence="2">The sequence shown here is derived from an EMBL/GenBank/DDBJ whole genome shotgun (WGS) entry which is preliminary data.</text>
</comment>
<keyword evidence="3" id="KW-1185">Reference proteome</keyword>
<name>A0ABS4ETY3_9HYPH</name>
<feature type="transmembrane region" description="Helical" evidence="1">
    <location>
        <begin position="86"/>
        <end position="106"/>
    </location>
</feature>
<protein>
    <submittedName>
        <fullName evidence="2">Membrane protein</fullName>
    </submittedName>
</protein>
<evidence type="ECO:0000256" key="1">
    <source>
        <dbReference type="SAM" id="Phobius"/>
    </source>
</evidence>
<accession>A0ABS4ETY3</accession>
<proteinExistence type="predicted"/>